<dbReference type="PANTHER" id="PTHR31616">
    <property type="entry name" value="TREHALASE"/>
    <property type="match status" value="1"/>
</dbReference>
<dbReference type="InterPro" id="IPR011613">
    <property type="entry name" value="GH15-like"/>
</dbReference>
<reference evidence="4 5" key="1">
    <citation type="submission" date="2023-09" db="EMBL/GenBank/DDBJ databases">
        <title>Demequina sp. a novel bacteria isolated from Capsicum annuum.</title>
        <authorList>
            <person name="Humaira Z."/>
            <person name="Lee J."/>
            <person name="Cho D."/>
        </authorList>
    </citation>
    <scope>NUCLEOTIDE SEQUENCE [LARGE SCALE GENOMIC DNA]</scope>
    <source>
        <strain evidence="4 5">OYTSA14</strain>
    </source>
</reference>
<keyword evidence="4" id="KW-0378">Hydrolase</keyword>
<gene>
    <name evidence="4" type="ORF">RN606_03975</name>
</gene>
<evidence type="ECO:0000313" key="4">
    <source>
        <dbReference type="EMBL" id="WNM25314.1"/>
    </source>
</evidence>
<dbReference type="Gene3D" id="1.50.10.10">
    <property type="match status" value="1"/>
</dbReference>
<dbReference type="SUPFAM" id="SSF48208">
    <property type="entry name" value="Six-hairpin glycosidases"/>
    <property type="match status" value="1"/>
</dbReference>
<feature type="domain" description="GH15-like" evidence="2">
    <location>
        <begin position="243"/>
        <end position="575"/>
    </location>
</feature>
<dbReference type="GO" id="GO:0005993">
    <property type="term" value="P:trehalose catabolic process"/>
    <property type="evidence" value="ECO:0007669"/>
    <property type="project" value="TreeGrafter"/>
</dbReference>
<evidence type="ECO:0000259" key="3">
    <source>
        <dbReference type="Pfam" id="PF19291"/>
    </source>
</evidence>
<dbReference type="Proteomes" id="UP001304125">
    <property type="component" value="Chromosome"/>
</dbReference>
<dbReference type="EMBL" id="CP134879">
    <property type="protein sequence ID" value="WNM25314.1"/>
    <property type="molecule type" value="Genomic_DNA"/>
</dbReference>
<name>A0AA96F818_9MICO</name>
<dbReference type="InterPro" id="IPR012341">
    <property type="entry name" value="6hp_glycosidase-like_sf"/>
</dbReference>
<dbReference type="Pfam" id="PF00723">
    <property type="entry name" value="Glyco_hydro_15"/>
    <property type="match status" value="1"/>
</dbReference>
<accession>A0AA96F818</accession>
<dbReference type="PANTHER" id="PTHR31616:SF10">
    <property type="entry name" value="TREHALASE"/>
    <property type="match status" value="1"/>
</dbReference>
<dbReference type="GO" id="GO:0015927">
    <property type="term" value="F:trehalase activity"/>
    <property type="evidence" value="ECO:0007669"/>
    <property type="project" value="TreeGrafter"/>
</dbReference>
<dbReference type="InterPro" id="IPR045582">
    <property type="entry name" value="Trehalase-like_N"/>
</dbReference>
<feature type="domain" description="Trehalase-like N-terminal" evidence="3">
    <location>
        <begin position="20"/>
        <end position="192"/>
    </location>
</feature>
<feature type="region of interest" description="Disordered" evidence="1">
    <location>
        <begin position="1"/>
        <end position="22"/>
    </location>
</feature>
<evidence type="ECO:0000313" key="5">
    <source>
        <dbReference type="Proteomes" id="UP001304125"/>
    </source>
</evidence>
<dbReference type="RefSeq" id="WP_313500172.1">
    <property type="nucleotide sequence ID" value="NZ_CP134879.1"/>
</dbReference>
<dbReference type="Pfam" id="PF19291">
    <property type="entry name" value="TREH_N"/>
    <property type="match status" value="1"/>
</dbReference>
<dbReference type="InterPro" id="IPR008928">
    <property type="entry name" value="6-hairpin_glycosidase_sf"/>
</dbReference>
<evidence type="ECO:0000256" key="1">
    <source>
        <dbReference type="SAM" id="MobiDB-lite"/>
    </source>
</evidence>
<protein>
    <submittedName>
        <fullName evidence="4">Glycoside hydrolase family 15 protein</fullName>
    </submittedName>
</protein>
<organism evidence="4 5">
    <name type="scientific">Demequina capsici</name>
    <dbReference type="NCBI Taxonomy" id="3075620"/>
    <lineage>
        <taxon>Bacteria</taxon>
        <taxon>Bacillati</taxon>
        <taxon>Actinomycetota</taxon>
        <taxon>Actinomycetes</taxon>
        <taxon>Micrococcales</taxon>
        <taxon>Demequinaceae</taxon>
        <taxon>Demequina</taxon>
    </lineage>
</organism>
<keyword evidence="5" id="KW-1185">Reference proteome</keyword>
<dbReference type="AlphaFoldDB" id="A0AA96F818"/>
<evidence type="ECO:0000259" key="2">
    <source>
        <dbReference type="Pfam" id="PF00723"/>
    </source>
</evidence>
<sequence length="581" mass="62697">MVHAAERDIPTSPLRDHAFGADGERGMVIGPDGAIVWMCAPRWDSDAVFSRLLGGRGAFTVRPRSAPRVWGGRYEPRSLVWRHRWSTTDGPFECSDALAYPGEDGTAIVLRRLESTGASPHLVDVSLAPRAGFGVDDATGANCVDGVWTWRTGHLHVRVTGLPDAVMSADGELTALLEVPAGGRVDVVLELSTSPRSGPVDADALWAATRARWHEVVPQVTGTAADADVERFYAVAHGLTSRHGGMVAAATTGLPEQLAGSRNYDYRYAWVRDQCFAGLADSAAGGHRLLDSAVAFIAARLRADGARLRPAYTVTGEPVPDERPLPVPGYPGATPIAGNHANAQFQLDAFGEVLLLFARAARAGRLDDAGWEAARIAADAIAARWDEPDAGIWELEDRWWTHSRLICVSGLRAIADEAPPEPAREWRALASSIEARVDDECVTPDGRWGRAADDARLDVALLLPAIRGGVDARAEVNARTLDAVLADLVHDGHAYRFRHGEIPLGEAEGAFLLCEATLALALVRLGRREEAVRWFERVRGCVTVAGLYSEEWDPEERQLRGNIPQAFVHALVAQAAVELGR</sequence>
<proteinExistence type="predicted"/>